<dbReference type="Pfam" id="PF01515">
    <property type="entry name" value="PTA_PTB"/>
    <property type="match status" value="1"/>
</dbReference>
<dbReference type="SUPFAM" id="SSF53659">
    <property type="entry name" value="Isocitrate/Isopropylmalate dehydrogenase-like"/>
    <property type="match status" value="1"/>
</dbReference>
<comment type="caution">
    <text evidence="4">The sequence shown here is derived from an EMBL/GenBank/DDBJ whole genome shotgun (WGS) entry which is preliminary data.</text>
</comment>
<sequence length="455" mass="46887">MGFDDAVENRTFGEIAIGESASAVHSLTLRDMEMLAAVSGDVDLAGRDVASGTWAALLTGAVLRTVLPGLGTVLTAQEMTYAAPVRLGGEITITVTARAKDAASHTVTFDCDCTAADGTLLAQGTARVLAPLEKLRRARADLPDIVVGERGAKFRALIGKAEAFDPIVTAIVHPVEANAIAGAVDAAKAGLIVPHFIGPQAKIEAAAAEAGLDLSPYDLSSTEHSHAAAELAARLAHEGKVHALLKGSLHSDEFLHPILAAENALRTEHRLSHVFLMDVPSYDRLLFITDGAINIAPDLAAKVDIVQNAIGMAHALGVETPRVALLSAVETVNPSISSTLDAAALSKMAERGQITGGIVDGPLAFDNAVSPAAARIKHIRSPVAGQADILVAPDLDAGNMIAKQLEYLAASEAAGVVLGARVPVILTSRADTAQSRLVSCAVAVLLHAARAGARA</sequence>
<dbReference type="PANTHER" id="PTHR43356">
    <property type="entry name" value="PHOSPHATE ACETYLTRANSFERASE"/>
    <property type="match status" value="1"/>
</dbReference>
<protein>
    <submittedName>
        <fullName evidence="4">Bifunctional enoyl-CoA hydratase/phosphate acetyltransferase</fullName>
    </submittedName>
</protein>
<evidence type="ECO:0000256" key="1">
    <source>
        <dbReference type="ARBA" id="ARBA00022679"/>
    </source>
</evidence>
<keyword evidence="5" id="KW-1185">Reference proteome</keyword>
<dbReference type="Proteomes" id="UP001202281">
    <property type="component" value="Unassembled WGS sequence"/>
</dbReference>
<keyword evidence="2" id="KW-0012">Acyltransferase</keyword>
<dbReference type="NCBIfam" id="NF008852">
    <property type="entry name" value="PRK11890.1"/>
    <property type="match status" value="1"/>
</dbReference>
<reference evidence="4 5" key="1">
    <citation type="submission" date="2022-04" db="EMBL/GenBank/DDBJ databases">
        <title>Identification of a novel bacterium isolated from mangrove sediments.</title>
        <authorList>
            <person name="Pan X."/>
        </authorList>
    </citation>
    <scope>NUCLEOTIDE SEQUENCE [LARGE SCALE GENOMIC DNA]</scope>
    <source>
        <strain evidence="4 5">B2638</strain>
    </source>
</reference>
<evidence type="ECO:0000313" key="4">
    <source>
        <dbReference type="EMBL" id="MCJ2185723.1"/>
    </source>
</evidence>
<dbReference type="InterPro" id="IPR002505">
    <property type="entry name" value="PTA_PTB"/>
</dbReference>
<dbReference type="NCBIfam" id="NF006045">
    <property type="entry name" value="PRK08190.1"/>
    <property type="match status" value="1"/>
</dbReference>
<dbReference type="InterPro" id="IPR050500">
    <property type="entry name" value="Phos_Acetyltrans/Butyryltrans"/>
</dbReference>
<dbReference type="InterPro" id="IPR029069">
    <property type="entry name" value="HotDog_dom_sf"/>
</dbReference>
<organism evidence="4 5">
    <name type="scientific">Novosphingobium beihaiensis</name>
    <dbReference type="NCBI Taxonomy" id="2930389"/>
    <lineage>
        <taxon>Bacteria</taxon>
        <taxon>Pseudomonadati</taxon>
        <taxon>Pseudomonadota</taxon>
        <taxon>Alphaproteobacteria</taxon>
        <taxon>Sphingomonadales</taxon>
        <taxon>Sphingomonadaceae</taxon>
        <taxon>Novosphingobium</taxon>
    </lineage>
</organism>
<proteinExistence type="predicted"/>
<gene>
    <name evidence="4" type="ORF">MTR66_02715</name>
</gene>
<evidence type="ECO:0000313" key="5">
    <source>
        <dbReference type="Proteomes" id="UP001202281"/>
    </source>
</evidence>
<dbReference type="SUPFAM" id="SSF54637">
    <property type="entry name" value="Thioesterase/thiol ester dehydrase-isomerase"/>
    <property type="match status" value="1"/>
</dbReference>
<accession>A0ABT0BL92</accession>
<dbReference type="RefSeq" id="WP_243917676.1">
    <property type="nucleotide sequence ID" value="NZ_JALHLG010000003.1"/>
</dbReference>
<feature type="domain" description="Phosphate acetyl/butaryl transferase" evidence="3">
    <location>
        <begin position="228"/>
        <end position="443"/>
    </location>
</feature>
<dbReference type="Gene3D" id="3.10.129.10">
    <property type="entry name" value="Hotdog Thioesterase"/>
    <property type="match status" value="1"/>
</dbReference>
<dbReference type="PANTHER" id="PTHR43356:SF2">
    <property type="entry name" value="PHOSPHATE ACETYLTRANSFERASE"/>
    <property type="match status" value="1"/>
</dbReference>
<name>A0ABT0BL92_9SPHN</name>
<evidence type="ECO:0000256" key="2">
    <source>
        <dbReference type="ARBA" id="ARBA00023315"/>
    </source>
</evidence>
<dbReference type="Gene3D" id="3.40.718.10">
    <property type="entry name" value="Isopropylmalate Dehydrogenase"/>
    <property type="match status" value="1"/>
</dbReference>
<evidence type="ECO:0000259" key="3">
    <source>
        <dbReference type="Pfam" id="PF01515"/>
    </source>
</evidence>
<keyword evidence="1" id="KW-0808">Transferase</keyword>
<dbReference type="EMBL" id="JALHLG010000003">
    <property type="protein sequence ID" value="MCJ2185723.1"/>
    <property type="molecule type" value="Genomic_DNA"/>
</dbReference>